<accession>A0A9W7DPY0</accession>
<proteinExistence type="predicted"/>
<dbReference type="OrthoDB" id="187818at2759"/>
<name>A0A9W7DPY0_9STRA</name>
<organism evidence="1 2">
    <name type="scientific">Triparma retinervis</name>
    <dbReference type="NCBI Taxonomy" id="2557542"/>
    <lineage>
        <taxon>Eukaryota</taxon>
        <taxon>Sar</taxon>
        <taxon>Stramenopiles</taxon>
        <taxon>Ochrophyta</taxon>
        <taxon>Bolidophyceae</taxon>
        <taxon>Parmales</taxon>
        <taxon>Triparmaceae</taxon>
        <taxon>Triparma</taxon>
    </lineage>
</organism>
<reference evidence="1" key="1">
    <citation type="submission" date="2022-07" db="EMBL/GenBank/DDBJ databases">
        <title>Genome analysis of Parmales, a sister group of diatoms, reveals the evolutionary specialization of diatoms from phago-mixotrophs to photoautotrophs.</title>
        <authorList>
            <person name="Ban H."/>
            <person name="Sato S."/>
            <person name="Yoshikawa S."/>
            <person name="Kazumasa Y."/>
            <person name="Nakamura Y."/>
            <person name="Ichinomiya M."/>
            <person name="Saitoh K."/>
            <person name="Sato N."/>
            <person name="Blanc-Mathieu R."/>
            <person name="Endo H."/>
            <person name="Kuwata A."/>
            <person name="Ogata H."/>
        </authorList>
    </citation>
    <scope>NUCLEOTIDE SEQUENCE</scope>
</reference>
<dbReference type="Proteomes" id="UP001165082">
    <property type="component" value="Unassembled WGS sequence"/>
</dbReference>
<comment type="caution">
    <text evidence="1">The sequence shown here is derived from an EMBL/GenBank/DDBJ whole genome shotgun (WGS) entry which is preliminary data.</text>
</comment>
<sequence>MDVTQGKVYNGYGVQTSKLSISNIGQYNLEADAISKRENVLREQMKTSALDEIQRSKANHPSKLNLHMQKHYPDTLSRLKHGDLTRLKTPSDLKQFTWNAPFETAKQVSNVDMAVTKRTIDESTWNTSKRAYNMSKSNNAEVDRIISGQQSANDSQRFPLFPANATHQELLGIDGKLVGESAQVPAPVPDRRLKWLGDSVGWENNRNLPAEREEFRDGRIDLWPNPKNWNRNPGPLI</sequence>
<dbReference type="AlphaFoldDB" id="A0A9W7DPY0"/>
<dbReference type="EMBL" id="BRXZ01001784">
    <property type="protein sequence ID" value="GMH46453.1"/>
    <property type="molecule type" value="Genomic_DNA"/>
</dbReference>
<keyword evidence="2" id="KW-1185">Reference proteome</keyword>
<evidence type="ECO:0000313" key="2">
    <source>
        <dbReference type="Proteomes" id="UP001165082"/>
    </source>
</evidence>
<gene>
    <name evidence="1" type="ORF">TrRE_jg8691</name>
</gene>
<evidence type="ECO:0000313" key="1">
    <source>
        <dbReference type="EMBL" id="GMH46453.1"/>
    </source>
</evidence>
<protein>
    <submittedName>
        <fullName evidence="1">Uncharacterized protein</fullName>
    </submittedName>
</protein>